<proteinExistence type="predicted"/>
<reference evidence="1" key="1">
    <citation type="submission" date="2020-03" db="EMBL/GenBank/DDBJ databases">
        <title>Castanea mollissima Vanexum genome sequencing.</title>
        <authorList>
            <person name="Staton M."/>
        </authorList>
    </citation>
    <scope>NUCLEOTIDE SEQUENCE</scope>
    <source>
        <tissue evidence="1">Leaf</tissue>
    </source>
</reference>
<dbReference type="AlphaFoldDB" id="A0A8J4RJL4"/>
<evidence type="ECO:0000313" key="1">
    <source>
        <dbReference type="EMBL" id="KAF3969684.1"/>
    </source>
</evidence>
<sequence>MSPAQWPPRVEHLVVLEGPGLEYIGIALDLPSLAWSRIYRYSSGSSSSVSAALSSHQSRIVGLIQLGAIFYAIVCPKPPPCATSEQIRIIEEVTATLVLRNRASIRGNNMRSTENF</sequence>
<keyword evidence="2" id="KW-1185">Reference proteome</keyword>
<dbReference type="EMBL" id="JRKL02000620">
    <property type="protein sequence ID" value="KAF3969684.1"/>
    <property type="molecule type" value="Genomic_DNA"/>
</dbReference>
<gene>
    <name evidence="1" type="ORF">CMV_006545</name>
</gene>
<protein>
    <submittedName>
        <fullName evidence="1">Uncharacterized protein</fullName>
    </submittedName>
</protein>
<dbReference type="OrthoDB" id="424794at2759"/>
<name>A0A8J4RJL4_9ROSI</name>
<evidence type="ECO:0000313" key="2">
    <source>
        <dbReference type="Proteomes" id="UP000737018"/>
    </source>
</evidence>
<accession>A0A8J4RJL4</accession>
<organism evidence="1 2">
    <name type="scientific">Castanea mollissima</name>
    <name type="common">Chinese chestnut</name>
    <dbReference type="NCBI Taxonomy" id="60419"/>
    <lineage>
        <taxon>Eukaryota</taxon>
        <taxon>Viridiplantae</taxon>
        <taxon>Streptophyta</taxon>
        <taxon>Embryophyta</taxon>
        <taxon>Tracheophyta</taxon>
        <taxon>Spermatophyta</taxon>
        <taxon>Magnoliopsida</taxon>
        <taxon>eudicotyledons</taxon>
        <taxon>Gunneridae</taxon>
        <taxon>Pentapetalae</taxon>
        <taxon>rosids</taxon>
        <taxon>fabids</taxon>
        <taxon>Fagales</taxon>
        <taxon>Fagaceae</taxon>
        <taxon>Castanea</taxon>
    </lineage>
</organism>
<comment type="caution">
    <text evidence="1">The sequence shown here is derived from an EMBL/GenBank/DDBJ whole genome shotgun (WGS) entry which is preliminary data.</text>
</comment>
<dbReference type="Proteomes" id="UP000737018">
    <property type="component" value="Unassembled WGS sequence"/>
</dbReference>